<keyword evidence="2" id="KW-1185">Reference proteome</keyword>
<name>A0A402B4F0_9CHLR</name>
<dbReference type="RefSeq" id="WP_126626720.1">
    <property type="nucleotide sequence ID" value="NZ_BIFT01000001.1"/>
</dbReference>
<reference evidence="2" key="1">
    <citation type="submission" date="2018-12" db="EMBL/GenBank/DDBJ databases">
        <title>Tengunoibacter tsumagoiensis gen. nov., sp. nov., Dictyobacter kobayashii sp. nov., D. alpinus sp. nov., and D. joshuensis sp. nov. and description of Dictyobacteraceae fam. nov. within the order Ktedonobacterales isolated from Tengu-no-mugimeshi.</title>
        <authorList>
            <person name="Wang C.M."/>
            <person name="Zheng Y."/>
            <person name="Sakai Y."/>
            <person name="Toyoda A."/>
            <person name="Minakuchi Y."/>
            <person name="Abe K."/>
            <person name="Yokota A."/>
            <person name="Yabe S."/>
        </authorList>
    </citation>
    <scope>NUCLEOTIDE SEQUENCE [LARGE SCALE GENOMIC DNA]</scope>
    <source>
        <strain evidence="2">Uno16</strain>
    </source>
</reference>
<evidence type="ECO:0000313" key="2">
    <source>
        <dbReference type="Proteomes" id="UP000287171"/>
    </source>
</evidence>
<dbReference type="Proteomes" id="UP000287171">
    <property type="component" value="Unassembled WGS sequence"/>
</dbReference>
<evidence type="ECO:0000313" key="1">
    <source>
        <dbReference type="EMBL" id="GCE26235.1"/>
    </source>
</evidence>
<protein>
    <submittedName>
        <fullName evidence="1">Uncharacterized protein</fullName>
    </submittedName>
</protein>
<proteinExistence type="predicted"/>
<accession>A0A402B4F0</accession>
<sequence>MQLYDLLPTAHLSEKETLLQAVMRRVSYFQHYVVTQTPTQKLDGDQSLYAGEQLDYETALMVSSARLSYWEQQPMLR</sequence>
<dbReference type="EMBL" id="BIFT01000001">
    <property type="protein sequence ID" value="GCE26235.1"/>
    <property type="molecule type" value="Genomic_DNA"/>
</dbReference>
<gene>
    <name evidence="1" type="ORF">KDA_17190</name>
</gene>
<dbReference type="AlphaFoldDB" id="A0A402B4F0"/>
<organism evidence="1 2">
    <name type="scientific">Dictyobacter alpinus</name>
    <dbReference type="NCBI Taxonomy" id="2014873"/>
    <lineage>
        <taxon>Bacteria</taxon>
        <taxon>Bacillati</taxon>
        <taxon>Chloroflexota</taxon>
        <taxon>Ktedonobacteria</taxon>
        <taxon>Ktedonobacterales</taxon>
        <taxon>Dictyobacteraceae</taxon>
        <taxon>Dictyobacter</taxon>
    </lineage>
</organism>
<comment type="caution">
    <text evidence="1">The sequence shown here is derived from an EMBL/GenBank/DDBJ whole genome shotgun (WGS) entry which is preliminary data.</text>
</comment>